<dbReference type="InterPro" id="IPR017850">
    <property type="entry name" value="Alkaline_phosphatase_core_sf"/>
</dbReference>
<dbReference type="RefSeq" id="WP_178931604.1">
    <property type="nucleotide sequence ID" value="NZ_JACBAZ010000002.1"/>
</dbReference>
<dbReference type="Pfam" id="PF00884">
    <property type="entry name" value="Sulfatase"/>
    <property type="match status" value="1"/>
</dbReference>
<dbReference type="PROSITE" id="PS00149">
    <property type="entry name" value="SULFATASE_2"/>
    <property type="match status" value="1"/>
</dbReference>
<dbReference type="PANTHER" id="PTHR42693">
    <property type="entry name" value="ARYLSULFATASE FAMILY MEMBER"/>
    <property type="match status" value="1"/>
</dbReference>
<dbReference type="InterPro" id="IPR050738">
    <property type="entry name" value="Sulfatase"/>
</dbReference>
<dbReference type="SUPFAM" id="SSF53649">
    <property type="entry name" value="Alkaline phosphatase-like"/>
    <property type="match status" value="1"/>
</dbReference>
<comment type="caution">
    <text evidence="6">The sequence shown here is derived from an EMBL/GenBank/DDBJ whole genome shotgun (WGS) entry which is preliminary data.</text>
</comment>
<dbReference type="Gene3D" id="3.40.720.10">
    <property type="entry name" value="Alkaline Phosphatase, subunit A"/>
    <property type="match status" value="1"/>
</dbReference>
<proteinExistence type="inferred from homology"/>
<evidence type="ECO:0000313" key="6">
    <source>
        <dbReference type="EMBL" id="NWK55063.1"/>
    </source>
</evidence>
<dbReference type="GO" id="GO:0016740">
    <property type="term" value="F:transferase activity"/>
    <property type="evidence" value="ECO:0007669"/>
    <property type="project" value="UniProtKB-KW"/>
</dbReference>
<evidence type="ECO:0000256" key="1">
    <source>
        <dbReference type="ARBA" id="ARBA00008779"/>
    </source>
</evidence>
<dbReference type="EMBL" id="JACBAZ010000002">
    <property type="protein sequence ID" value="NWK55063.1"/>
    <property type="molecule type" value="Genomic_DNA"/>
</dbReference>
<dbReference type="PANTHER" id="PTHR42693:SF53">
    <property type="entry name" value="ENDO-4-O-SULFATASE"/>
    <property type="match status" value="1"/>
</dbReference>
<name>A0A851GBT4_9BACT</name>
<evidence type="ECO:0000256" key="2">
    <source>
        <dbReference type="ARBA" id="ARBA00022723"/>
    </source>
</evidence>
<evidence type="ECO:0000259" key="5">
    <source>
        <dbReference type="Pfam" id="PF00884"/>
    </source>
</evidence>
<protein>
    <submittedName>
        <fullName evidence="6">Sulfatase-like hydrolase/transferase</fullName>
    </submittedName>
</protein>
<dbReference type="InterPro" id="IPR000917">
    <property type="entry name" value="Sulfatase_N"/>
</dbReference>
<dbReference type="GO" id="GO:0046872">
    <property type="term" value="F:metal ion binding"/>
    <property type="evidence" value="ECO:0007669"/>
    <property type="project" value="UniProtKB-KW"/>
</dbReference>
<organism evidence="6 7">
    <name type="scientific">Oceaniferula marina</name>
    <dbReference type="NCBI Taxonomy" id="2748318"/>
    <lineage>
        <taxon>Bacteria</taxon>
        <taxon>Pseudomonadati</taxon>
        <taxon>Verrucomicrobiota</taxon>
        <taxon>Verrucomicrobiia</taxon>
        <taxon>Verrucomicrobiales</taxon>
        <taxon>Verrucomicrobiaceae</taxon>
        <taxon>Oceaniferula</taxon>
    </lineage>
</organism>
<evidence type="ECO:0000256" key="3">
    <source>
        <dbReference type="ARBA" id="ARBA00022801"/>
    </source>
</evidence>
<gene>
    <name evidence="6" type="ORF">HW115_05545</name>
</gene>
<keyword evidence="3 6" id="KW-0378">Hydrolase</keyword>
<accession>A0A851GBT4</accession>
<dbReference type="AlphaFoldDB" id="A0A851GBT4"/>
<feature type="domain" description="Sulfatase N-terminal" evidence="5">
    <location>
        <begin position="22"/>
        <end position="345"/>
    </location>
</feature>
<keyword evidence="6" id="KW-0808">Transferase</keyword>
<dbReference type="GO" id="GO:0004065">
    <property type="term" value="F:arylsulfatase activity"/>
    <property type="evidence" value="ECO:0007669"/>
    <property type="project" value="TreeGrafter"/>
</dbReference>
<evidence type="ECO:0000313" key="7">
    <source>
        <dbReference type="Proteomes" id="UP000557872"/>
    </source>
</evidence>
<comment type="similarity">
    <text evidence="1">Belongs to the sulfatase family.</text>
</comment>
<dbReference type="Proteomes" id="UP000557872">
    <property type="component" value="Unassembled WGS sequence"/>
</dbReference>
<keyword evidence="2" id="KW-0479">Metal-binding</keyword>
<sequence>MKTILFTFLLLASAQASQKKWNVITVVTDDQSQWSVGCYGQSDIQTPHMDSLAKDGAIFTNAFVNSPVCSPSRATFLTGRHSTELGVTDWLTGGQSQKNGISNKFTSWPEILRQNGYTTGLIGKWHLGSREASLPKNNGFTYFKGNPAGGWHPKKTIFTDNQNKTEPITGDSVNICTDIAIDFIKENKSRPFSLLVHYREPHAPYGPMPSIDEAKTKDLKPAISDYPNLNKNTAKLMRNYLTAVSAVDRNLGRILETLKEQGLEEKTIVIFTSDHGYNIGHHGLRFKGNGYWITTDKKGCRPNMFETSISVPLMIRWPGVVKPGTRVDAMTANIDMLPSITGMLGLQSATPHHGYDFTPLLKGEKPAQWRTEVFGQYQMINDAKHSMRMIRTKDWKLIRHYKVENKDELYDLKNDPGETINLINEKKHAKVISKLQARMDSRMKALKDDPLSKS</sequence>
<keyword evidence="7" id="KW-1185">Reference proteome</keyword>
<dbReference type="PROSITE" id="PS00523">
    <property type="entry name" value="SULFATASE_1"/>
    <property type="match status" value="1"/>
</dbReference>
<reference evidence="6 7" key="1">
    <citation type="submission" date="2020-07" db="EMBL/GenBank/DDBJ databases">
        <title>Roseicoccus Jingziensis gen. nov., sp. nov., isolated from coastal seawater.</title>
        <authorList>
            <person name="Feng X."/>
        </authorList>
    </citation>
    <scope>NUCLEOTIDE SEQUENCE [LARGE SCALE GENOMIC DNA]</scope>
    <source>
        <strain evidence="6 7">N1E253</strain>
    </source>
</reference>
<evidence type="ECO:0000256" key="4">
    <source>
        <dbReference type="ARBA" id="ARBA00022837"/>
    </source>
</evidence>
<keyword evidence="4" id="KW-0106">Calcium</keyword>
<dbReference type="InterPro" id="IPR024607">
    <property type="entry name" value="Sulfatase_CS"/>
</dbReference>